<dbReference type="PANTHER" id="PTHR47371">
    <property type="entry name" value="LIPOTEICHOIC ACID SYNTHASE"/>
    <property type="match status" value="1"/>
</dbReference>
<evidence type="ECO:0000256" key="3">
    <source>
        <dbReference type="ARBA" id="ARBA00022475"/>
    </source>
</evidence>
<feature type="binding site" evidence="10">
    <location>
        <position position="247"/>
    </location>
    <ligand>
        <name>Mn(2+)</name>
        <dbReference type="ChEBI" id="CHEBI:29035"/>
    </ligand>
</feature>
<dbReference type="Gene3D" id="3.30.1120.170">
    <property type="match status" value="1"/>
</dbReference>
<accession>A0A1E5LFL5</accession>
<keyword evidence="4 11" id="KW-0812">Transmembrane</keyword>
<dbReference type="InterPro" id="IPR017850">
    <property type="entry name" value="Alkaline_phosphatase_core_sf"/>
</dbReference>
<evidence type="ECO:0000256" key="8">
    <source>
        <dbReference type="PIRSR" id="PIRSR005091-1"/>
    </source>
</evidence>
<evidence type="ECO:0000256" key="6">
    <source>
        <dbReference type="ARBA" id="ARBA00023136"/>
    </source>
</evidence>
<evidence type="ECO:0000259" key="12">
    <source>
        <dbReference type="Pfam" id="PF00884"/>
    </source>
</evidence>
<keyword evidence="5 11" id="KW-1133">Transmembrane helix</keyword>
<keyword evidence="6 7" id="KW-0472">Membrane</keyword>
<dbReference type="PANTHER" id="PTHR47371:SF1">
    <property type="entry name" value="LIPOTEICHOIC ACID SYNTHASE-LIKE YQGS"/>
    <property type="match status" value="1"/>
</dbReference>
<sequence length="621" mass="72017">MFKVFKTDKTLLITVLLLWIKSYLIMRLFFDLPLDNMLQEFILLLSPLSSVLVLTLITVSIFRKNKKRGLFIMYVTSTILLFANVVYYRFFEDFITVPILFQFKNFGDLGGSAKGLMEPYDILMFIDVVVYYYFLKKDRQPTLQKHNRKLIATFAALLLLVNVGLAEKERPQLLTRTFDREMLVKFLGVYNYHVYDLAVHSKASAQRTFAESSDLTEVENYIQRDIKQPSELFGVAEGKNVIMVSMESLQNFVINYELNGEEVTPFLNDLIGDSFYFNNFYHQTGQGKTSDSEFLVDNSLYPLSRGAVFTTNASNEYNAMPEILQDNGYTTASFHGNNKSFWNRDIMYQSLGYDYFFSERYYDIKEEESINYGLKDKPFFRQSIPMMQELEQPFHSKFITLTNHYPYLLDEEDEMIAPHTTGNKTVDRYFQTVRYFDDALRDFFEQLKANGLYENSIFVLYGDHYGISQNHNRAMSEVIGKEITPFEHIQLQKVPLLIHIPGMEGKTMETVSGQIDLKPTILHLLGIEQENDIQFGADLFATNRDDFVVLRDGSFITDEYVYTKETCYDKTTGQPTEDSLCEPAKEKAQLDLNLSDKVVQSDLLRFLDSEKNTTEEEASGK</sequence>
<gene>
    <name evidence="13" type="ORF">BFG57_01755</name>
</gene>
<evidence type="ECO:0000256" key="11">
    <source>
        <dbReference type="SAM" id="Phobius"/>
    </source>
</evidence>
<feature type="binding site" evidence="9">
    <location>
        <position position="404"/>
    </location>
    <ligand>
        <name>substrate</name>
    </ligand>
</feature>
<feature type="transmembrane region" description="Helical" evidence="11">
    <location>
        <begin position="69"/>
        <end position="90"/>
    </location>
</feature>
<feature type="domain" description="Sulfatase N-terminal" evidence="12">
    <location>
        <begin position="239"/>
        <end position="527"/>
    </location>
</feature>
<comment type="caution">
    <text evidence="13">The sequence shown here is derived from an EMBL/GenBank/DDBJ whole genome shotgun (WGS) entry which is preliminary data.</text>
</comment>
<name>A0A1E5LFL5_9BACI</name>
<feature type="transmembrane region" description="Helical" evidence="11">
    <location>
        <begin position="147"/>
        <end position="166"/>
    </location>
</feature>
<keyword evidence="3 7" id="KW-1003">Cell membrane</keyword>
<evidence type="ECO:0000313" key="13">
    <source>
        <dbReference type="EMBL" id="OEH92862.1"/>
    </source>
</evidence>
<keyword evidence="14" id="KW-1185">Reference proteome</keyword>
<evidence type="ECO:0000256" key="7">
    <source>
        <dbReference type="PIRNR" id="PIRNR005091"/>
    </source>
</evidence>
<keyword evidence="9" id="KW-0464">Manganese</keyword>
<evidence type="ECO:0000256" key="9">
    <source>
        <dbReference type="PIRSR" id="PIRSR005091-2"/>
    </source>
</evidence>
<dbReference type="SUPFAM" id="SSF53649">
    <property type="entry name" value="Alkaline phosphatase-like"/>
    <property type="match status" value="1"/>
</dbReference>
<dbReference type="STRING" id="1305675.BFG57_01755"/>
<feature type="binding site" evidence="10">
    <location>
        <position position="463"/>
    </location>
    <ligand>
        <name>Mn(2+)</name>
        <dbReference type="ChEBI" id="CHEBI:29035"/>
    </ligand>
</feature>
<protein>
    <recommendedName>
        <fullName evidence="12">Sulfatase N-terminal domain-containing protein</fullName>
    </recommendedName>
</protein>
<feature type="binding site" evidence="10">
    <location>
        <position position="464"/>
    </location>
    <ligand>
        <name>Mn(2+)</name>
        <dbReference type="ChEBI" id="CHEBI:29035"/>
    </ligand>
</feature>
<dbReference type="CDD" id="cd16015">
    <property type="entry name" value="LTA_synthase"/>
    <property type="match status" value="1"/>
</dbReference>
<evidence type="ECO:0000256" key="10">
    <source>
        <dbReference type="PIRSR" id="PIRSR005091-3"/>
    </source>
</evidence>
<feature type="active site" evidence="8">
    <location>
        <position position="289"/>
    </location>
</feature>
<dbReference type="InterPro" id="IPR050448">
    <property type="entry name" value="OpgB/LTA_synthase_biosynth"/>
</dbReference>
<proteinExistence type="inferred from homology"/>
<dbReference type="Gene3D" id="3.40.720.10">
    <property type="entry name" value="Alkaline Phosphatase, subunit A"/>
    <property type="match status" value="1"/>
</dbReference>
<dbReference type="GO" id="GO:0046872">
    <property type="term" value="F:metal ion binding"/>
    <property type="evidence" value="ECO:0007669"/>
    <property type="project" value="UniProtKB-KW"/>
</dbReference>
<evidence type="ECO:0000256" key="5">
    <source>
        <dbReference type="ARBA" id="ARBA00022989"/>
    </source>
</evidence>
<evidence type="ECO:0000313" key="14">
    <source>
        <dbReference type="Proteomes" id="UP000095209"/>
    </source>
</evidence>
<organism evidence="13 14">
    <name type="scientific">Bacillus solimangrovi</name>
    <dbReference type="NCBI Taxonomy" id="1305675"/>
    <lineage>
        <taxon>Bacteria</taxon>
        <taxon>Bacillati</taxon>
        <taxon>Bacillota</taxon>
        <taxon>Bacilli</taxon>
        <taxon>Bacillales</taxon>
        <taxon>Bacillaceae</taxon>
        <taxon>Bacillus</taxon>
    </lineage>
</organism>
<dbReference type="AlphaFoldDB" id="A0A1E5LFL5"/>
<feature type="transmembrane region" description="Helical" evidence="11">
    <location>
        <begin position="42"/>
        <end position="62"/>
    </location>
</feature>
<dbReference type="InterPro" id="IPR000917">
    <property type="entry name" value="Sulfatase_N"/>
</dbReference>
<keyword evidence="9" id="KW-0479">Metal-binding</keyword>
<feature type="transmembrane region" description="Helical" evidence="11">
    <location>
        <begin position="119"/>
        <end position="135"/>
    </location>
</feature>
<evidence type="ECO:0000256" key="4">
    <source>
        <dbReference type="ARBA" id="ARBA00022692"/>
    </source>
</evidence>
<feature type="transmembrane region" description="Helical" evidence="11">
    <location>
        <begin position="12"/>
        <end position="30"/>
    </location>
</feature>
<feature type="binding site" evidence="10">
    <location>
        <position position="289"/>
    </location>
    <ligand>
        <name>Mn(2+)</name>
        <dbReference type="ChEBI" id="CHEBI:29035"/>
    </ligand>
</feature>
<dbReference type="Proteomes" id="UP000095209">
    <property type="component" value="Unassembled WGS sequence"/>
</dbReference>
<dbReference type="PIRSF" id="PIRSF005091">
    <property type="entry name" value="Mmb_sulf_HI1246"/>
    <property type="match status" value="1"/>
</dbReference>
<comment type="similarity">
    <text evidence="2 7">Belongs to the LTA synthase family.</text>
</comment>
<evidence type="ECO:0000256" key="2">
    <source>
        <dbReference type="ARBA" id="ARBA00009983"/>
    </source>
</evidence>
<dbReference type="GO" id="GO:0005886">
    <property type="term" value="C:plasma membrane"/>
    <property type="evidence" value="ECO:0007669"/>
    <property type="project" value="UniProtKB-SubCell"/>
</dbReference>
<evidence type="ECO:0000256" key="1">
    <source>
        <dbReference type="ARBA" id="ARBA00004651"/>
    </source>
</evidence>
<reference evidence="13 14" key="1">
    <citation type="submission" date="2016-08" db="EMBL/GenBank/DDBJ databases">
        <title>Genome of Bacillus solimangrovi GH2-4.</title>
        <authorList>
            <person name="Lim S."/>
            <person name="Kim B.-C."/>
        </authorList>
    </citation>
    <scope>NUCLEOTIDE SEQUENCE [LARGE SCALE GENOMIC DNA]</scope>
    <source>
        <strain evidence="13 14">GH2-4</strain>
    </source>
</reference>
<dbReference type="Pfam" id="PF00884">
    <property type="entry name" value="Sulfatase"/>
    <property type="match status" value="1"/>
</dbReference>
<dbReference type="EMBL" id="MJEH01000022">
    <property type="protein sequence ID" value="OEH92862.1"/>
    <property type="molecule type" value="Genomic_DNA"/>
</dbReference>
<comment type="subcellular location">
    <subcellularLocation>
        <location evidence="1">Cell membrane</location>
        <topology evidence="1">Multi-pass membrane protein</topology>
    </subcellularLocation>
</comment>
<dbReference type="InterPro" id="IPR012160">
    <property type="entry name" value="LtaS-like"/>
</dbReference>